<comment type="catalytic activity">
    <reaction evidence="8">
        <text>L-seryl-[protein] + ATP = O-phospho-L-seryl-[protein] + ADP + H(+)</text>
        <dbReference type="Rhea" id="RHEA:17989"/>
        <dbReference type="Rhea" id="RHEA-COMP:9863"/>
        <dbReference type="Rhea" id="RHEA-COMP:11604"/>
        <dbReference type="ChEBI" id="CHEBI:15378"/>
        <dbReference type="ChEBI" id="CHEBI:29999"/>
        <dbReference type="ChEBI" id="CHEBI:30616"/>
        <dbReference type="ChEBI" id="CHEBI:83421"/>
        <dbReference type="ChEBI" id="CHEBI:456216"/>
        <dbReference type="EC" id="2.7.11.25"/>
    </reaction>
</comment>
<evidence type="ECO:0000256" key="8">
    <source>
        <dbReference type="ARBA" id="ARBA00048329"/>
    </source>
</evidence>
<sequence>MQPDSGIDVNFARNRWQSSLTNRRLTRQRKLRYVTDDELGLSTVDRPHSSTSPPGSSWKSRSATGPGHWSSAPLPEPLPLPELKFLRRPKSSGSNPGHGLGSPEETSGSACGRKSPTHRASARPSIQFPDNRYFQEPHAESVNIDFCLSTPVRSSPVVSPPFPSPVVTPPRSNGANRFPLHTAKSLTNRRWRFSDDLNVESANHNLRVNASPRSAPTSPAVSPQRTKTADIFSSFWASQKIEDWSTVEVLESGRSAGNTSPLSPVKRTVHSTGHSPFPSPTMQSPEITPRRDNKFSFPLHPKQHSQNSNDRPESSRVTAHPLPLPPGASPPPQSSMPAVMNHYIEMPTASLKGQWQKGKLIGRGTFGSVYIATNRVTGASCAMKEVDIIPDDPKSAECIKQLQQEIRVLRQLQHQNIVQYYGSEVIDDHFYIYLEYVHPGSINKYLRAHCGAITESIVRNFTRHILSGLAFLHSKKTIHRDIKGANLLVDAKGVVKLADFGMAKHLTGLTYELSMKGSPYWMAPEVMLAVMQNKSNPDLALAVDIWSLGCTVIEMLTGKPPWSELEGPQAMFKVLHKSPSIPETLSSEGKDFLQCCLQREPAKRSSAIKLLDHPFVRNLNDQNVPMQAFSRLNLLDKSRSQVDSPTHKTDLMSNSPRTPIRNRKLPGHSETCQQCSQTFNWSPASHHSPPSTFRVNTFLPSAQSIHTSQGFSPPSNVSSNVPLSAVNNHPCSLSRNHGREVPHI</sequence>
<dbReference type="PROSITE" id="PS00107">
    <property type="entry name" value="PROTEIN_KINASE_ATP"/>
    <property type="match status" value="1"/>
</dbReference>
<keyword evidence="5" id="KW-0418">Kinase</keyword>
<proteinExistence type="inferred from homology"/>
<name>A0AA39VF68_ACESA</name>
<dbReference type="EMBL" id="JAUESC010000386">
    <property type="protein sequence ID" value="KAK0577617.1"/>
    <property type="molecule type" value="Genomic_DNA"/>
</dbReference>
<dbReference type="GO" id="GO:0004709">
    <property type="term" value="F:MAP kinase kinase kinase activity"/>
    <property type="evidence" value="ECO:0007669"/>
    <property type="project" value="UniProtKB-EC"/>
</dbReference>
<feature type="compositionally biased region" description="Pro residues" evidence="10">
    <location>
        <begin position="322"/>
        <end position="334"/>
    </location>
</feature>
<reference evidence="12" key="1">
    <citation type="journal article" date="2022" name="Plant J.">
        <title>Strategies of tolerance reflected in two North American maple genomes.</title>
        <authorList>
            <person name="McEvoy S.L."/>
            <person name="Sezen U.U."/>
            <person name="Trouern-Trend A."/>
            <person name="McMahon S.M."/>
            <person name="Schaberg P.G."/>
            <person name="Yang J."/>
            <person name="Wegrzyn J.L."/>
            <person name="Swenson N.G."/>
        </authorList>
    </citation>
    <scope>NUCLEOTIDE SEQUENCE</scope>
    <source>
        <strain evidence="12">NS2018</strain>
    </source>
</reference>
<feature type="domain" description="Protein kinase" evidence="11">
    <location>
        <begin position="355"/>
        <end position="616"/>
    </location>
</feature>
<keyword evidence="6 9" id="KW-0067">ATP-binding</keyword>
<evidence type="ECO:0000313" key="12">
    <source>
        <dbReference type="EMBL" id="KAK0577617.1"/>
    </source>
</evidence>
<dbReference type="Gene3D" id="1.10.510.10">
    <property type="entry name" value="Transferase(Phosphotransferase) domain 1"/>
    <property type="match status" value="1"/>
</dbReference>
<feature type="region of interest" description="Disordered" evidence="10">
    <location>
        <begin position="638"/>
        <end position="668"/>
    </location>
</feature>
<feature type="region of interest" description="Disordered" evidence="10">
    <location>
        <begin position="252"/>
        <end position="338"/>
    </location>
</feature>
<dbReference type="EC" id="2.7.11.25" evidence="2"/>
<organism evidence="12 13">
    <name type="scientific">Acer saccharum</name>
    <name type="common">Sugar maple</name>
    <dbReference type="NCBI Taxonomy" id="4024"/>
    <lineage>
        <taxon>Eukaryota</taxon>
        <taxon>Viridiplantae</taxon>
        <taxon>Streptophyta</taxon>
        <taxon>Embryophyta</taxon>
        <taxon>Tracheophyta</taxon>
        <taxon>Spermatophyta</taxon>
        <taxon>Magnoliopsida</taxon>
        <taxon>eudicotyledons</taxon>
        <taxon>Gunneridae</taxon>
        <taxon>Pentapetalae</taxon>
        <taxon>rosids</taxon>
        <taxon>malvids</taxon>
        <taxon>Sapindales</taxon>
        <taxon>Sapindaceae</taxon>
        <taxon>Hippocastanoideae</taxon>
        <taxon>Acereae</taxon>
        <taxon>Acer</taxon>
    </lineage>
</organism>
<dbReference type="FunFam" id="1.10.510.10:FF:000357">
    <property type="entry name" value="Mitogen-activated protein kinase kinase kinase 5"/>
    <property type="match status" value="1"/>
</dbReference>
<feature type="binding site" evidence="9">
    <location>
        <position position="384"/>
    </location>
    <ligand>
        <name>ATP</name>
        <dbReference type="ChEBI" id="CHEBI:30616"/>
    </ligand>
</feature>
<evidence type="ECO:0000259" key="11">
    <source>
        <dbReference type="PROSITE" id="PS50011"/>
    </source>
</evidence>
<dbReference type="InterPro" id="IPR011009">
    <property type="entry name" value="Kinase-like_dom_sf"/>
</dbReference>
<evidence type="ECO:0000256" key="3">
    <source>
        <dbReference type="ARBA" id="ARBA00022679"/>
    </source>
</evidence>
<evidence type="ECO:0000313" key="13">
    <source>
        <dbReference type="Proteomes" id="UP001168877"/>
    </source>
</evidence>
<evidence type="ECO:0000256" key="2">
    <source>
        <dbReference type="ARBA" id="ARBA00012406"/>
    </source>
</evidence>
<dbReference type="AlphaFoldDB" id="A0AA39VF68"/>
<dbReference type="InterPro" id="IPR000719">
    <property type="entry name" value="Prot_kinase_dom"/>
</dbReference>
<evidence type="ECO:0000256" key="7">
    <source>
        <dbReference type="ARBA" id="ARBA00047559"/>
    </source>
</evidence>
<dbReference type="InterPro" id="IPR017441">
    <property type="entry name" value="Protein_kinase_ATP_BS"/>
</dbReference>
<comment type="similarity">
    <text evidence="1">Belongs to the protein kinase superfamily. STE Ser/Thr protein kinase family. MAP kinase kinase kinase subfamily.</text>
</comment>
<feature type="region of interest" description="Disordered" evidence="10">
    <location>
        <begin position="705"/>
        <end position="744"/>
    </location>
</feature>
<comment type="caution">
    <text evidence="12">The sequence shown here is derived from an EMBL/GenBank/DDBJ whole genome shotgun (WGS) entry which is preliminary data.</text>
</comment>
<keyword evidence="13" id="KW-1185">Reference proteome</keyword>
<feature type="compositionally biased region" description="Polar residues" evidence="10">
    <location>
        <begin position="270"/>
        <end position="286"/>
    </location>
</feature>
<evidence type="ECO:0000256" key="10">
    <source>
        <dbReference type="SAM" id="MobiDB-lite"/>
    </source>
</evidence>
<dbReference type="InterPro" id="IPR050538">
    <property type="entry name" value="MAP_kinase_kinase_kinase"/>
</dbReference>
<dbReference type="Proteomes" id="UP001168877">
    <property type="component" value="Unassembled WGS sequence"/>
</dbReference>
<evidence type="ECO:0000256" key="5">
    <source>
        <dbReference type="ARBA" id="ARBA00022777"/>
    </source>
</evidence>
<dbReference type="SMART" id="SM00220">
    <property type="entry name" value="S_TKc"/>
    <property type="match status" value="1"/>
</dbReference>
<dbReference type="PANTHER" id="PTHR48016">
    <property type="entry name" value="MAP KINASE KINASE KINASE SSK2-RELATED-RELATED"/>
    <property type="match status" value="1"/>
</dbReference>
<dbReference type="GO" id="GO:0005524">
    <property type="term" value="F:ATP binding"/>
    <property type="evidence" value="ECO:0007669"/>
    <property type="project" value="UniProtKB-UniRule"/>
</dbReference>
<comment type="catalytic activity">
    <reaction evidence="7">
        <text>L-threonyl-[protein] + ATP = O-phospho-L-threonyl-[protein] + ADP + H(+)</text>
        <dbReference type="Rhea" id="RHEA:46608"/>
        <dbReference type="Rhea" id="RHEA-COMP:11060"/>
        <dbReference type="Rhea" id="RHEA-COMP:11605"/>
        <dbReference type="ChEBI" id="CHEBI:15378"/>
        <dbReference type="ChEBI" id="CHEBI:30013"/>
        <dbReference type="ChEBI" id="CHEBI:30616"/>
        <dbReference type="ChEBI" id="CHEBI:61977"/>
        <dbReference type="ChEBI" id="CHEBI:456216"/>
        <dbReference type="EC" id="2.7.11.25"/>
    </reaction>
</comment>
<evidence type="ECO:0000256" key="6">
    <source>
        <dbReference type="ARBA" id="ARBA00022840"/>
    </source>
</evidence>
<dbReference type="GO" id="GO:0005737">
    <property type="term" value="C:cytoplasm"/>
    <property type="evidence" value="ECO:0007669"/>
    <property type="project" value="TreeGrafter"/>
</dbReference>
<dbReference type="SUPFAM" id="SSF56112">
    <property type="entry name" value="Protein kinase-like (PK-like)"/>
    <property type="match status" value="1"/>
</dbReference>
<dbReference type="PROSITE" id="PS50011">
    <property type="entry name" value="PROTEIN_KINASE_DOM"/>
    <property type="match status" value="1"/>
</dbReference>
<keyword evidence="4 9" id="KW-0547">Nucleotide-binding</keyword>
<gene>
    <name evidence="12" type="ORF">LWI29_035826</name>
</gene>
<feature type="region of interest" description="Disordered" evidence="10">
    <location>
        <begin position="20"/>
        <end position="128"/>
    </location>
</feature>
<evidence type="ECO:0000256" key="4">
    <source>
        <dbReference type="ARBA" id="ARBA00022741"/>
    </source>
</evidence>
<accession>A0AA39VF68</accession>
<reference evidence="12" key="2">
    <citation type="submission" date="2023-06" db="EMBL/GenBank/DDBJ databases">
        <authorList>
            <person name="Swenson N.G."/>
            <person name="Wegrzyn J.L."/>
            <person name="Mcevoy S.L."/>
        </authorList>
    </citation>
    <scope>NUCLEOTIDE SEQUENCE</scope>
    <source>
        <strain evidence="12">NS2018</strain>
        <tissue evidence="12">Leaf</tissue>
    </source>
</reference>
<keyword evidence="3" id="KW-0808">Transferase</keyword>
<feature type="compositionally biased region" description="Low complexity" evidence="10">
    <location>
        <begin position="712"/>
        <end position="728"/>
    </location>
</feature>
<dbReference type="Pfam" id="PF00069">
    <property type="entry name" value="Pkinase"/>
    <property type="match status" value="1"/>
</dbReference>
<evidence type="ECO:0000256" key="1">
    <source>
        <dbReference type="ARBA" id="ARBA00006529"/>
    </source>
</evidence>
<protein>
    <recommendedName>
        <fullName evidence="2">mitogen-activated protein kinase kinase kinase</fullName>
        <ecNumber evidence="2">2.7.11.25</ecNumber>
    </recommendedName>
</protein>
<feature type="compositionally biased region" description="Low complexity" evidence="10">
    <location>
        <begin position="49"/>
        <end position="62"/>
    </location>
</feature>
<evidence type="ECO:0000256" key="9">
    <source>
        <dbReference type="PROSITE-ProRule" id="PRU10141"/>
    </source>
</evidence>
<dbReference type="PANTHER" id="PTHR48016:SF12">
    <property type="entry name" value="PROTEIN KINASE DOMAIN-CONTAINING PROTEIN"/>
    <property type="match status" value="1"/>
</dbReference>
<feature type="compositionally biased region" description="Basic and acidic residues" evidence="10">
    <location>
        <begin position="638"/>
        <end position="650"/>
    </location>
</feature>